<dbReference type="AlphaFoldDB" id="A0A6J4T1Y6"/>
<accession>A0A6J4T1Y6</accession>
<evidence type="ECO:0000313" key="2">
    <source>
        <dbReference type="EMBL" id="CAA9511944.1"/>
    </source>
</evidence>
<sequence>APRARPRSTRRDGARTTTEPSGCVVADPHEPRRHHPRRRLVGL</sequence>
<gene>
    <name evidence="2" type="ORF">AVDCRST_MAG53-2686</name>
</gene>
<feature type="region of interest" description="Disordered" evidence="1">
    <location>
        <begin position="1"/>
        <end position="43"/>
    </location>
</feature>
<reference evidence="2" key="1">
    <citation type="submission" date="2020-02" db="EMBL/GenBank/DDBJ databases">
        <authorList>
            <person name="Meier V. D."/>
        </authorList>
    </citation>
    <scope>NUCLEOTIDE SEQUENCE</scope>
    <source>
        <strain evidence="2">AVDCRST_MAG53</strain>
    </source>
</reference>
<organism evidence="2">
    <name type="scientific">uncultured Solirubrobacteraceae bacterium</name>
    <dbReference type="NCBI Taxonomy" id="1162706"/>
    <lineage>
        <taxon>Bacteria</taxon>
        <taxon>Bacillati</taxon>
        <taxon>Actinomycetota</taxon>
        <taxon>Thermoleophilia</taxon>
        <taxon>Solirubrobacterales</taxon>
        <taxon>Solirubrobacteraceae</taxon>
        <taxon>environmental samples</taxon>
    </lineage>
</organism>
<feature type="non-terminal residue" evidence="2">
    <location>
        <position position="43"/>
    </location>
</feature>
<feature type="non-terminal residue" evidence="2">
    <location>
        <position position="1"/>
    </location>
</feature>
<evidence type="ECO:0000256" key="1">
    <source>
        <dbReference type="SAM" id="MobiDB-lite"/>
    </source>
</evidence>
<feature type="compositionally biased region" description="Basic residues" evidence="1">
    <location>
        <begin position="31"/>
        <end position="43"/>
    </location>
</feature>
<dbReference type="EMBL" id="CADCVR010000084">
    <property type="protein sequence ID" value="CAA9511944.1"/>
    <property type="molecule type" value="Genomic_DNA"/>
</dbReference>
<proteinExistence type="predicted"/>
<protein>
    <submittedName>
        <fullName evidence="2">Uncharacterized protein</fullName>
    </submittedName>
</protein>
<name>A0A6J4T1Y6_9ACTN</name>